<dbReference type="SUPFAM" id="SSF117396">
    <property type="entry name" value="TM1631-like"/>
    <property type="match status" value="1"/>
</dbReference>
<dbReference type="Proteomes" id="UP000776164">
    <property type="component" value="Unassembled WGS sequence"/>
</dbReference>
<evidence type="ECO:0000313" key="1">
    <source>
        <dbReference type="EMBL" id="MBM7470605.1"/>
    </source>
</evidence>
<comment type="caution">
    <text evidence="1">The sequence shown here is derived from an EMBL/GenBank/DDBJ whole genome shotgun (WGS) entry which is preliminary data.</text>
</comment>
<sequence>MSVKAPRGLTHGKKLYAPEIWVQRMTSAWHELGDNRAVLLVQLPPTLRRDDERLRYFLGTLPSWMRVAVELRHASWNDDDVFRLLEQHHAAYCVMSGAGLACVIRATADIVYVRMHGPDQANLYGGSYSDDDLAWWADRLLEWHHVGHEVYVYFNNDGDGNAIRNARTLTWMLGPRN</sequence>
<accession>A0ABS2L0J7</accession>
<proteinExistence type="predicted"/>
<gene>
    <name evidence="1" type="ORF">JOE66_000239</name>
</gene>
<reference evidence="1 2" key="1">
    <citation type="submission" date="2021-01" db="EMBL/GenBank/DDBJ databases">
        <title>Sequencing the genomes of 1000 actinobacteria strains.</title>
        <authorList>
            <person name="Klenk H.-P."/>
        </authorList>
    </citation>
    <scope>NUCLEOTIDE SEQUENCE [LARGE SCALE GENOMIC DNA]</scope>
    <source>
        <strain evidence="1 2">DSM 13057</strain>
    </source>
</reference>
<organism evidence="1 2">
    <name type="scientific">Subtercola frigoramans</name>
    <dbReference type="NCBI Taxonomy" id="120298"/>
    <lineage>
        <taxon>Bacteria</taxon>
        <taxon>Bacillati</taxon>
        <taxon>Actinomycetota</taxon>
        <taxon>Actinomycetes</taxon>
        <taxon>Micrococcales</taxon>
        <taxon>Microbacteriaceae</taxon>
        <taxon>Subtercola</taxon>
    </lineage>
</organism>
<dbReference type="InterPro" id="IPR002763">
    <property type="entry name" value="DUF72"/>
</dbReference>
<protein>
    <submittedName>
        <fullName evidence="1">Uncharacterized protein YecE (DUF72 family)</fullName>
    </submittedName>
</protein>
<keyword evidence="2" id="KW-1185">Reference proteome</keyword>
<dbReference type="Gene3D" id="3.20.20.410">
    <property type="entry name" value="Protein of unknown function UPF0759"/>
    <property type="match status" value="1"/>
</dbReference>
<dbReference type="InterPro" id="IPR036520">
    <property type="entry name" value="UPF0759_sf"/>
</dbReference>
<dbReference type="PANTHER" id="PTHR30348">
    <property type="entry name" value="UNCHARACTERIZED PROTEIN YECE"/>
    <property type="match status" value="1"/>
</dbReference>
<name>A0ABS2L0J7_9MICO</name>
<dbReference type="EMBL" id="JAFBBU010000001">
    <property type="protein sequence ID" value="MBM7470605.1"/>
    <property type="molecule type" value="Genomic_DNA"/>
</dbReference>
<dbReference type="PANTHER" id="PTHR30348:SF4">
    <property type="entry name" value="DUF72 DOMAIN-CONTAINING PROTEIN"/>
    <property type="match status" value="1"/>
</dbReference>
<evidence type="ECO:0000313" key="2">
    <source>
        <dbReference type="Proteomes" id="UP000776164"/>
    </source>
</evidence>
<dbReference type="Pfam" id="PF01904">
    <property type="entry name" value="DUF72"/>
    <property type="match status" value="1"/>
</dbReference>